<name>A0A7C1GTB6_9BACT</name>
<dbReference type="InterPro" id="IPR005137">
    <property type="entry name" value="BtpA"/>
</dbReference>
<comment type="similarity">
    <text evidence="1">Belongs to the BtpA family.</text>
</comment>
<evidence type="ECO:0000313" key="2">
    <source>
        <dbReference type="EMBL" id="HDP77900.1"/>
    </source>
</evidence>
<dbReference type="AlphaFoldDB" id="A0A7C1GTB6"/>
<dbReference type="Pfam" id="PF03437">
    <property type="entry name" value="BtpA"/>
    <property type="match status" value="1"/>
</dbReference>
<organism evidence="2">
    <name type="scientific">Mesotoga infera</name>
    <dbReference type="NCBI Taxonomy" id="1236046"/>
    <lineage>
        <taxon>Bacteria</taxon>
        <taxon>Thermotogati</taxon>
        <taxon>Thermotogota</taxon>
        <taxon>Thermotogae</taxon>
        <taxon>Kosmotogales</taxon>
        <taxon>Kosmotogaceae</taxon>
        <taxon>Mesotoga</taxon>
    </lineage>
</organism>
<dbReference type="PIRSF" id="PIRSF005956">
    <property type="entry name" value="BtpA"/>
    <property type="match status" value="1"/>
</dbReference>
<dbReference type="InterPro" id="IPR011060">
    <property type="entry name" value="RibuloseP-bd_barrel"/>
</dbReference>
<sequence length="241" mass="26340">MRKLIGMIHLGALPGSPGNELEVEFLEANALEDLAVLEKAGFDAAIVENISDEPFRVNSIELETYSTYVAILRTIIKKARIKIGVSIQMNLWKEMIAASKATGASFVRIAAFTEERICAEGKIGPVAAGALRYRRAINSKVLIAADVQVKHSFSVIPEDHSDYFAQMADRFADYVVITSSSTGKAVDIEYLSRMRKILKKPIWVGSGVSEENIIDILRIADGVIVGTSIKKDGQTTNPVDI</sequence>
<proteinExistence type="inferred from homology"/>
<accession>A0A7C1GTB6</accession>
<dbReference type="InterPro" id="IPR013785">
    <property type="entry name" value="Aldolase_TIM"/>
</dbReference>
<protein>
    <submittedName>
        <fullName evidence="2">BtpA/SgcQ family protein</fullName>
    </submittedName>
</protein>
<dbReference type="SUPFAM" id="SSF51366">
    <property type="entry name" value="Ribulose-phoshate binding barrel"/>
    <property type="match status" value="1"/>
</dbReference>
<comment type="caution">
    <text evidence="2">The sequence shown here is derived from an EMBL/GenBank/DDBJ whole genome shotgun (WGS) entry which is preliminary data.</text>
</comment>
<dbReference type="Proteomes" id="UP000886198">
    <property type="component" value="Unassembled WGS sequence"/>
</dbReference>
<reference evidence="2" key="1">
    <citation type="journal article" date="2020" name="mSystems">
        <title>Genome- and Community-Level Interaction Insights into Carbon Utilization and Element Cycling Functions of Hydrothermarchaeota in Hydrothermal Sediment.</title>
        <authorList>
            <person name="Zhou Z."/>
            <person name="Liu Y."/>
            <person name="Xu W."/>
            <person name="Pan J."/>
            <person name="Luo Z.H."/>
            <person name="Li M."/>
        </authorList>
    </citation>
    <scope>NUCLEOTIDE SEQUENCE [LARGE SCALE GENOMIC DNA]</scope>
    <source>
        <strain evidence="2">SpSt-1179</strain>
    </source>
</reference>
<dbReference type="NCBIfam" id="TIGR00259">
    <property type="entry name" value="thylakoid_BtpA"/>
    <property type="match status" value="1"/>
</dbReference>
<dbReference type="PANTHER" id="PTHR21381">
    <property type="entry name" value="ZGC:162297"/>
    <property type="match status" value="1"/>
</dbReference>
<feature type="non-terminal residue" evidence="2">
    <location>
        <position position="241"/>
    </location>
</feature>
<dbReference type="EMBL" id="DSBT01000183">
    <property type="protein sequence ID" value="HDP77900.1"/>
    <property type="molecule type" value="Genomic_DNA"/>
</dbReference>
<gene>
    <name evidence="2" type="ORF">ENN47_06920</name>
</gene>
<dbReference type="PANTHER" id="PTHR21381:SF3">
    <property type="entry name" value="SGC REGION PROTEIN SGCQ-RELATED"/>
    <property type="match status" value="1"/>
</dbReference>
<evidence type="ECO:0000256" key="1">
    <source>
        <dbReference type="ARBA" id="ARBA00006007"/>
    </source>
</evidence>
<dbReference type="Gene3D" id="3.20.20.70">
    <property type="entry name" value="Aldolase class I"/>
    <property type="match status" value="1"/>
</dbReference>